<protein>
    <recommendedName>
        <fullName evidence="5">1-deoxy-D-xylulose-5-phosphate synthase</fullName>
        <ecNumber evidence="5">2.2.1.7</ecNumber>
    </recommendedName>
</protein>
<dbReference type="Gene3D" id="3.40.50.970">
    <property type="match status" value="2"/>
</dbReference>
<dbReference type="EC" id="2.2.1.7" evidence="5"/>
<comment type="subunit">
    <text evidence="4">Homodimer.</text>
</comment>
<dbReference type="SMART" id="SM00861">
    <property type="entry name" value="Transket_pyr"/>
    <property type="match status" value="1"/>
</dbReference>
<dbReference type="InterPro" id="IPR029061">
    <property type="entry name" value="THDP-binding"/>
</dbReference>
<evidence type="ECO:0000256" key="8">
    <source>
        <dbReference type="ARBA" id="ARBA00022842"/>
    </source>
</evidence>
<keyword evidence="7" id="KW-0479">Metal-binding</keyword>
<evidence type="ECO:0000256" key="10">
    <source>
        <dbReference type="ARBA" id="ARBA00023052"/>
    </source>
</evidence>
<evidence type="ECO:0000256" key="7">
    <source>
        <dbReference type="ARBA" id="ARBA00022723"/>
    </source>
</evidence>
<evidence type="ECO:0000259" key="12">
    <source>
        <dbReference type="SMART" id="SM00861"/>
    </source>
</evidence>
<dbReference type="PATRIC" id="fig|1341156.4.peg.2927"/>
<dbReference type="RefSeq" id="WP_037289980.1">
    <property type="nucleotide sequence ID" value="NZ_JEOB01000004.1"/>
</dbReference>
<dbReference type="GO" id="GO:0019288">
    <property type="term" value="P:isopentenyl diphosphate biosynthetic process, methylerythritol 4-phosphate pathway"/>
    <property type="evidence" value="ECO:0007669"/>
    <property type="project" value="TreeGrafter"/>
</dbReference>
<evidence type="ECO:0000256" key="2">
    <source>
        <dbReference type="ARBA" id="ARBA00004980"/>
    </source>
</evidence>
<accession>A0A011UBG2</accession>
<dbReference type="GO" id="GO:0008661">
    <property type="term" value="F:1-deoxy-D-xylulose-5-phosphate synthase activity"/>
    <property type="evidence" value="ECO:0007669"/>
    <property type="project" value="UniProtKB-EC"/>
</dbReference>
<comment type="caution">
    <text evidence="13">The sequence shown here is derived from an EMBL/GenBank/DDBJ whole genome shotgun (WGS) entry which is preliminary data.</text>
</comment>
<comment type="pathway">
    <text evidence="2">Metabolic intermediate biosynthesis; 1-deoxy-D-xylulose 5-phosphate biosynthesis; 1-deoxy-D-xylulose 5-phosphate from D-glyceraldehyde 3-phosphate and pyruvate: step 1/1.</text>
</comment>
<evidence type="ECO:0000256" key="11">
    <source>
        <dbReference type="ARBA" id="ARBA00023229"/>
    </source>
</evidence>
<evidence type="ECO:0000256" key="6">
    <source>
        <dbReference type="ARBA" id="ARBA00022679"/>
    </source>
</evidence>
<dbReference type="NCBIfam" id="NF008968">
    <property type="entry name" value="PRK12315.1"/>
    <property type="match status" value="1"/>
</dbReference>
<dbReference type="FunFam" id="3.40.50.970:FF:000010">
    <property type="entry name" value="1-deoxy-D-xylulose-5-phosphate synthase"/>
    <property type="match status" value="1"/>
</dbReference>
<dbReference type="OrthoDB" id="9803371at2"/>
<evidence type="ECO:0000256" key="9">
    <source>
        <dbReference type="ARBA" id="ARBA00022977"/>
    </source>
</evidence>
<comment type="similarity">
    <text evidence="3">Belongs to the transketolase family. DXPS subfamily.</text>
</comment>
<dbReference type="SUPFAM" id="SSF52922">
    <property type="entry name" value="TK C-terminal domain-like"/>
    <property type="match status" value="1"/>
</dbReference>
<dbReference type="UniPathway" id="UPA00064">
    <property type="reaction ID" value="UER00091"/>
</dbReference>
<dbReference type="GO" id="GO:0005829">
    <property type="term" value="C:cytosol"/>
    <property type="evidence" value="ECO:0007669"/>
    <property type="project" value="TreeGrafter"/>
</dbReference>
<evidence type="ECO:0000256" key="5">
    <source>
        <dbReference type="ARBA" id="ARBA00013150"/>
    </source>
</evidence>
<sequence length="587" mass="63977">MYEILDRVNSPEDVKKLDITELKGLAQDIRDAMMNRLSKRGGHFGPNFGIVETTIAMHYVFDSPKDKFVFDVSHQCYPHKILTGRKLAYTDDAHFGDVSGYTNPEESAHDFFNVGHTSTSVSLAAGLAKGRDLTGGKENIIAVIGDGSLSGGEALEGIDFAGEMDTNFIIVVNDNDMSIAENHGGMYKNLKALREGNGKAETNLFTAMGLDYVFVADGNDIEQLIEAFKGVKDSTKPVVVHIVTKKGKGYAIAENNKEHWHWSMPFDPETGKSTVNWDGGENYGSLTADYLTKKMDKDKSVCAITAATPMVFGFDEKLREKYKNQFFDVGIAEETAVALASGIAKNGGKPVFGVNSTFMQRTYDQIMQDVCLNSSAVTFLVFSASVYGMSDVTHIGIYDIPMISNIPGLVYLAPTCAEEYIAMLDWAVEQDSYPVAIRVPGNGVVHTDMEIPADYSELNKAELVKQGEGAAIIAVGGFYQIGEKAVKILSQQGINAALINPRFVTGLDTPMLDTLKENCKVVITLEDGSLDGGFGQKIAAYFGSSDVNVRCYGMCKEFYDRYNANELLDNLGITPEKIAADIAAMLK</sequence>
<proteinExistence type="inferred from homology"/>
<comment type="cofactor">
    <cofactor evidence="1">
        <name>Mg(2+)</name>
        <dbReference type="ChEBI" id="CHEBI:18420"/>
    </cofactor>
</comment>
<keyword evidence="6" id="KW-0808">Transferase</keyword>
<keyword evidence="11" id="KW-0414">Isoprene biosynthesis</keyword>
<dbReference type="NCBIfam" id="NF003933">
    <property type="entry name" value="PRK05444.2-2"/>
    <property type="match status" value="1"/>
</dbReference>
<dbReference type="CDD" id="cd02007">
    <property type="entry name" value="TPP_DXS"/>
    <property type="match status" value="1"/>
</dbReference>
<evidence type="ECO:0000313" key="14">
    <source>
        <dbReference type="Proteomes" id="UP000021369"/>
    </source>
</evidence>
<dbReference type="InterPro" id="IPR005475">
    <property type="entry name" value="Transketolase-like_Pyr-bd"/>
</dbReference>
<dbReference type="GO" id="GO:0046872">
    <property type="term" value="F:metal ion binding"/>
    <property type="evidence" value="ECO:0007669"/>
    <property type="project" value="UniProtKB-KW"/>
</dbReference>
<keyword evidence="10" id="KW-0786">Thiamine pyrophosphate</keyword>
<dbReference type="EMBL" id="JEOB01000004">
    <property type="protein sequence ID" value="EXM37934.1"/>
    <property type="molecule type" value="Genomic_DNA"/>
</dbReference>
<dbReference type="AlphaFoldDB" id="A0A011UBG2"/>
<organism evidence="13 14">
    <name type="scientific">Ruminococcus albus SY3</name>
    <dbReference type="NCBI Taxonomy" id="1341156"/>
    <lineage>
        <taxon>Bacteria</taxon>
        <taxon>Bacillati</taxon>
        <taxon>Bacillota</taxon>
        <taxon>Clostridia</taxon>
        <taxon>Eubacteriales</taxon>
        <taxon>Oscillospiraceae</taxon>
        <taxon>Ruminococcus</taxon>
    </lineage>
</organism>
<dbReference type="Pfam" id="PF02780">
    <property type="entry name" value="Transketolase_C"/>
    <property type="match status" value="1"/>
</dbReference>
<name>A0A011UBG2_RUMAL</name>
<evidence type="ECO:0000256" key="3">
    <source>
        <dbReference type="ARBA" id="ARBA00011081"/>
    </source>
</evidence>
<keyword evidence="9" id="KW-0784">Thiamine biosynthesis</keyword>
<dbReference type="GO" id="GO:0009228">
    <property type="term" value="P:thiamine biosynthetic process"/>
    <property type="evidence" value="ECO:0007669"/>
    <property type="project" value="UniProtKB-KW"/>
</dbReference>
<dbReference type="CDD" id="cd07033">
    <property type="entry name" value="TPP_PYR_DXS_TK_like"/>
    <property type="match status" value="1"/>
</dbReference>
<dbReference type="Proteomes" id="UP000021369">
    <property type="component" value="Unassembled WGS sequence"/>
</dbReference>
<feature type="domain" description="Transketolase-like pyrimidine-binding" evidence="12">
    <location>
        <begin position="281"/>
        <end position="446"/>
    </location>
</feature>
<dbReference type="Pfam" id="PF13292">
    <property type="entry name" value="DXP_synthase_N"/>
    <property type="match status" value="2"/>
</dbReference>
<dbReference type="Pfam" id="PF02779">
    <property type="entry name" value="Transket_pyr"/>
    <property type="match status" value="1"/>
</dbReference>
<dbReference type="InterPro" id="IPR033248">
    <property type="entry name" value="Transketolase_C"/>
</dbReference>
<dbReference type="InterPro" id="IPR009014">
    <property type="entry name" value="Transketo_C/PFOR_II"/>
</dbReference>
<dbReference type="PANTHER" id="PTHR43322:SF1">
    <property type="entry name" value="1-DEOXY-D-XYLULOSE-5-PHOSPHATE SYNTHASE"/>
    <property type="match status" value="1"/>
</dbReference>
<dbReference type="SUPFAM" id="SSF52518">
    <property type="entry name" value="Thiamin diphosphate-binding fold (THDP-binding)"/>
    <property type="match status" value="2"/>
</dbReference>
<reference evidence="13 14" key="1">
    <citation type="submission" date="2013-06" db="EMBL/GenBank/DDBJ databases">
        <title>Rumen cellulosomics: divergent fiber-degrading strategies revealed by comparative genome-wide analysis of six Ruminococcal strains.</title>
        <authorList>
            <person name="Dassa B."/>
            <person name="Borovok I."/>
            <person name="Lamed R."/>
            <person name="Flint H."/>
            <person name="Yeoman C.J."/>
            <person name="White B."/>
            <person name="Bayer E.A."/>
        </authorList>
    </citation>
    <scope>NUCLEOTIDE SEQUENCE [LARGE SCALE GENOMIC DNA]</scope>
    <source>
        <strain evidence="13 14">SY3</strain>
    </source>
</reference>
<evidence type="ECO:0000256" key="4">
    <source>
        <dbReference type="ARBA" id="ARBA00011738"/>
    </source>
</evidence>
<keyword evidence="14" id="KW-1185">Reference proteome</keyword>
<evidence type="ECO:0000313" key="13">
    <source>
        <dbReference type="EMBL" id="EXM37934.1"/>
    </source>
</evidence>
<dbReference type="Gene3D" id="3.40.50.920">
    <property type="match status" value="1"/>
</dbReference>
<keyword evidence="8" id="KW-0460">Magnesium</keyword>
<dbReference type="InterPro" id="IPR005477">
    <property type="entry name" value="Dxylulose-5-P_synthase"/>
</dbReference>
<dbReference type="GO" id="GO:0016114">
    <property type="term" value="P:terpenoid biosynthetic process"/>
    <property type="evidence" value="ECO:0007669"/>
    <property type="project" value="InterPro"/>
</dbReference>
<dbReference type="PANTHER" id="PTHR43322">
    <property type="entry name" value="1-D-DEOXYXYLULOSE 5-PHOSPHATE SYNTHASE-RELATED"/>
    <property type="match status" value="1"/>
</dbReference>
<evidence type="ECO:0000256" key="1">
    <source>
        <dbReference type="ARBA" id="ARBA00001946"/>
    </source>
</evidence>
<gene>
    <name evidence="13" type="ORF">RASY3_16635</name>
</gene>